<name>A0A1I3MSK8_9FLAO</name>
<feature type="transmembrane region" description="Helical" evidence="5">
    <location>
        <begin position="216"/>
        <end position="234"/>
    </location>
</feature>
<feature type="transmembrane region" description="Helical" evidence="5">
    <location>
        <begin position="246"/>
        <end position="264"/>
    </location>
</feature>
<evidence type="ECO:0000256" key="3">
    <source>
        <dbReference type="ARBA" id="ARBA00022989"/>
    </source>
</evidence>
<dbReference type="RefSeq" id="WP_090678004.1">
    <property type="nucleotide sequence ID" value="NZ_FORU01000002.1"/>
</dbReference>
<keyword evidence="7" id="KW-1185">Reference proteome</keyword>
<dbReference type="EMBL" id="FORU01000002">
    <property type="protein sequence ID" value="SFI99715.1"/>
    <property type="molecule type" value="Genomic_DNA"/>
</dbReference>
<comment type="similarity">
    <text evidence="5">Belongs to the 4-toluene sulfonate uptake permease (TSUP) (TC 2.A.102) family.</text>
</comment>
<sequence>MDLLSYLGYTLALLVGISLGLVGSGGSILTVPILVYLMKIEPFLATAYSLFIVGSTAAVGSIKNIIDKTINYKIVLIFGIPSLLTVFATRAFLLPLIPNSFIIGEFTIAKSLALMILFSIVMLAASIKMIRPASADINTPKNLEIKTIPLLIQSILIGLVAGTVGAGGGFLIVPALVLGSKIPMKEAVATSLAIVTVQSLFGFLGDLSHQEVDWKLLLTFSMIAIIGIFIGIFLSKKIEDTKLKTYFGWFVLTMACYIITVELLF</sequence>
<keyword evidence="2 5" id="KW-0812">Transmembrane</keyword>
<evidence type="ECO:0000256" key="5">
    <source>
        <dbReference type="RuleBase" id="RU363041"/>
    </source>
</evidence>
<feature type="transmembrane region" description="Helical" evidence="5">
    <location>
        <begin position="43"/>
        <end position="62"/>
    </location>
</feature>
<accession>A0A1I3MSK8</accession>
<feature type="transmembrane region" description="Helical" evidence="5">
    <location>
        <begin position="6"/>
        <end position="36"/>
    </location>
</feature>
<evidence type="ECO:0000313" key="7">
    <source>
        <dbReference type="Proteomes" id="UP000243887"/>
    </source>
</evidence>
<keyword evidence="3 5" id="KW-1133">Transmembrane helix</keyword>
<reference evidence="7" key="1">
    <citation type="submission" date="2016-10" db="EMBL/GenBank/DDBJ databases">
        <authorList>
            <person name="Varghese N."/>
            <person name="Submissions S."/>
        </authorList>
    </citation>
    <scope>NUCLEOTIDE SEQUENCE [LARGE SCALE GENOMIC DNA]</scope>
    <source>
        <strain evidence="7">DSM 26542</strain>
    </source>
</reference>
<dbReference type="STRING" id="1150112.SAMN04487893_102245"/>
<dbReference type="AlphaFoldDB" id="A0A1I3MSK8"/>
<comment type="subcellular location">
    <subcellularLocation>
        <location evidence="5">Cell membrane</location>
        <topology evidence="5">Multi-pass membrane protein</topology>
    </subcellularLocation>
    <subcellularLocation>
        <location evidence="1">Membrane</location>
        <topology evidence="1">Multi-pass membrane protein</topology>
    </subcellularLocation>
</comment>
<proteinExistence type="inferred from homology"/>
<dbReference type="PANTHER" id="PTHR43701:SF2">
    <property type="entry name" value="MEMBRANE TRANSPORTER PROTEIN YJNA-RELATED"/>
    <property type="match status" value="1"/>
</dbReference>
<dbReference type="Proteomes" id="UP000243887">
    <property type="component" value="Unassembled WGS sequence"/>
</dbReference>
<dbReference type="InterPro" id="IPR051598">
    <property type="entry name" value="TSUP/Inactive_protease-like"/>
</dbReference>
<dbReference type="GO" id="GO:0005886">
    <property type="term" value="C:plasma membrane"/>
    <property type="evidence" value="ECO:0007669"/>
    <property type="project" value="UniProtKB-SubCell"/>
</dbReference>
<feature type="transmembrane region" description="Helical" evidence="5">
    <location>
        <begin position="74"/>
        <end position="96"/>
    </location>
</feature>
<evidence type="ECO:0000256" key="4">
    <source>
        <dbReference type="ARBA" id="ARBA00023136"/>
    </source>
</evidence>
<dbReference type="InterPro" id="IPR002781">
    <property type="entry name" value="TM_pro_TauE-like"/>
</dbReference>
<gene>
    <name evidence="6" type="ORF">SAMN04487893_102245</name>
</gene>
<dbReference type="OrthoDB" id="8559161at2"/>
<feature type="transmembrane region" description="Helical" evidence="5">
    <location>
        <begin position="108"/>
        <end position="130"/>
    </location>
</feature>
<feature type="transmembrane region" description="Helical" evidence="5">
    <location>
        <begin position="150"/>
        <end position="178"/>
    </location>
</feature>
<feature type="transmembrane region" description="Helical" evidence="5">
    <location>
        <begin position="187"/>
        <end position="204"/>
    </location>
</feature>
<dbReference type="Pfam" id="PF01925">
    <property type="entry name" value="TauE"/>
    <property type="match status" value="1"/>
</dbReference>
<evidence type="ECO:0000256" key="2">
    <source>
        <dbReference type="ARBA" id="ARBA00022692"/>
    </source>
</evidence>
<evidence type="ECO:0000313" key="6">
    <source>
        <dbReference type="EMBL" id="SFI99715.1"/>
    </source>
</evidence>
<evidence type="ECO:0000256" key="1">
    <source>
        <dbReference type="ARBA" id="ARBA00004141"/>
    </source>
</evidence>
<keyword evidence="5" id="KW-1003">Cell membrane</keyword>
<protein>
    <recommendedName>
        <fullName evidence="5">Probable membrane transporter protein</fullName>
    </recommendedName>
</protein>
<organism evidence="6 7">
    <name type="scientific">Myroides guanonis</name>
    <dbReference type="NCBI Taxonomy" id="1150112"/>
    <lineage>
        <taxon>Bacteria</taxon>
        <taxon>Pseudomonadati</taxon>
        <taxon>Bacteroidota</taxon>
        <taxon>Flavobacteriia</taxon>
        <taxon>Flavobacteriales</taxon>
        <taxon>Flavobacteriaceae</taxon>
        <taxon>Myroides</taxon>
    </lineage>
</organism>
<keyword evidence="4 5" id="KW-0472">Membrane</keyword>
<dbReference type="PANTHER" id="PTHR43701">
    <property type="entry name" value="MEMBRANE TRANSPORTER PROTEIN MJ0441-RELATED"/>
    <property type="match status" value="1"/>
</dbReference>